<comment type="caution">
    <text evidence="1">The sequence shown here is derived from an EMBL/GenBank/DDBJ whole genome shotgun (WGS) entry which is preliminary data.</text>
</comment>
<accession>A0A101MAY6</accession>
<organism evidence="1 2">
    <name type="scientific">Penicillium freii</name>
    <dbReference type="NCBI Taxonomy" id="48697"/>
    <lineage>
        <taxon>Eukaryota</taxon>
        <taxon>Fungi</taxon>
        <taxon>Dikarya</taxon>
        <taxon>Ascomycota</taxon>
        <taxon>Pezizomycotina</taxon>
        <taxon>Eurotiomycetes</taxon>
        <taxon>Eurotiomycetidae</taxon>
        <taxon>Eurotiales</taxon>
        <taxon>Aspergillaceae</taxon>
        <taxon>Penicillium</taxon>
    </lineage>
</organism>
<dbReference type="Proteomes" id="UP000055045">
    <property type="component" value="Unassembled WGS sequence"/>
</dbReference>
<sequence>MFYTVSISGITLYGVYGVYGDTVQNMKIEHSIVSSATKNPLSRGDEETKVIPWQKNVLDPILHAHHWAVSNQSEMSIDTASRQTLGPARGPACVASTG</sequence>
<proteinExistence type="predicted"/>
<reference evidence="1 2" key="1">
    <citation type="submission" date="2015-10" db="EMBL/GenBank/DDBJ databases">
        <title>Genome sequencing of Penicillium freii.</title>
        <authorList>
            <person name="Nguyen H.D."/>
            <person name="Visagie C.M."/>
            <person name="Seifert K.A."/>
        </authorList>
    </citation>
    <scope>NUCLEOTIDE SEQUENCE [LARGE SCALE GENOMIC DNA]</scope>
    <source>
        <strain evidence="1 2">DAOM 242723</strain>
    </source>
</reference>
<name>A0A101MAY6_PENFR</name>
<evidence type="ECO:0000313" key="2">
    <source>
        <dbReference type="Proteomes" id="UP000055045"/>
    </source>
</evidence>
<keyword evidence="2" id="KW-1185">Reference proteome</keyword>
<evidence type="ECO:0000313" key="1">
    <source>
        <dbReference type="EMBL" id="KUM57234.1"/>
    </source>
</evidence>
<protein>
    <submittedName>
        <fullName evidence="1">Uncharacterized protein</fullName>
    </submittedName>
</protein>
<dbReference type="AlphaFoldDB" id="A0A101MAY6"/>
<gene>
    <name evidence="1" type="ORF">ACN42_g9964</name>
</gene>
<dbReference type="EMBL" id="LLXE01000386">
    <property type="protein sequence ID" value="KUM57234.1"/>
    <property type="molecule type" value="Genomic_DNA"/>
</dbReference>